<sequence>LAGVMRTFMDTNRQGVFASSGVICDASSSQFPGAVGANVLGLLGCPLGVIPPIPQTCQQRQTAQLTSCQTVCSCDTSGFVSCIGKNLKLVPQDLPENIISLNLEGNEIEDVSPDAFSGLRRLSSLYLTDNKIRTFTSNTFKELSSLTIL</sequence>
<dbReference type="Pfam" id="PF13855">
    <property type="entry name" value="LRR_8"/>
    <property type="match status" value="1"/>
</dbReference>
<dbReference type="PANTHER" id="PTHR45712:SF22">
    <property type="entry name" value="INSULIN-LIKE GROWTH FACTOR-BINDING PROTEIN COMPLEX ACID LABILE SUBUNIT"/>
    <property type="match status" value="1"/>
</dbReference>
<evidence type="ECO:0000256" key="2">
    <source>
        <dbReference type="ARBA" id="ARBA00022737"/>
    </source>
</evidence>
<dbReference type="PANTHER" id="PTHR45712">
    <property type="entry name" value="AGAP008170-PA"/>
    <property type="match status" value="1"/>
</dbReference>
<dbReference type="InterPro" id="IPR001611">
    <property type="entry name" value="Leu-rich_rpt"/>
</dbReference>
<evidence type="ECO:0000256" key="1">
    <source>
        <dbReference type="ARBA" id="ARBA00022614"/>
    </source>
</evidence>
<organism evidence="3">
    <name type="scientific">Rodentolepis nana</name>
    <name type="common">Dwarf tapeworm</name>
    <name type="synonym">Hymenolepis nana</name>
    <dbReference type="NCBI Taxonomy" id="102285"/>
    <lineage>
        <taxon>Eukaryota</taxon>
        <taxon>Metazoa</taxon>
        <taxon>Spiralia</taxon>
        <taxon>Lophotrochozoa</taxon>
        <taxon>Platyhelminthes</taxon>
        <taxon>Cestoda</taxon>
        <taxon>Eucestoda</taxon>
        <taxon>Cyclophyllidea</taxon>
        <taxon>Hymenolepididae</taxon>
        <taxon>Rodentolepis</taxon>
    </lineage>
</organism>
<dbReference type="STRING" id="102285.A0A0R3TB54"/>
<name>A0A0R3TB54_RODNA</name>
<dbReference type="InterPro" id="IPR003591">
    <property type="entry name" value="Leu-rich_rpt_typical-subtyp"/>
</dbReference>
<dbReference type="InterPro" id="IPR032675">
    <property type="entry name" value="LRR_dom_sf"/>
</dbReference>
<reference evidence="3" key="1">
    <citation type="submission" date="2017-02" db="UniProtKB">
        <authorList>
            <consortium name="WormBaseParasite"/>
        </authorList>
    </citation>
    <scope>IDENTIFICATION</scope>
</reference>
<proteinExistence type="predicted"/>
<dbReference type="SMART" id="SM00369">
    <property type="entry name" value="LRR_TYP"/>
    <property type="match status" value="2"/>
</dbReference>
<dbReference type="InterPro" id="IPR050333">
    <property type="entry name" value="SLRP"/>
</dbReference>
<dbReference type="WBParaSite" id="HNAJ_0000429301-mRNA-1">
    <property type="protein sequence ID" value="HNAJ_0000429301-mRNA-1"/>
    <property type="gene ID" value="HNAJ_0000429301"/>
</dbReference>
<keyword evidence="1" id="KW-0433">Leucine-rich repeat</keyword>
<protein>
    <submittedName>
        <fullName evidence="3">LRRNT domain-containing protein</fullName>
    </submittedName>
</protein>
<dbReference type="GO" id="GO:0005615">
    <property type="term" value="C:extracellular space"/>
    <property type="evidence" value="ECO:0007669"/>
    <property type="project" value="TreeGrafter"/>
</dbReference>
<evidence type="ECO:0000313" key="3">
    <source>
        <dbReference type="WBParaSite" id="HNAJ_0000429301-mRNA-1"/>
    </source>
</evidence>
<keyword evidence="2" id="KW-0677">Repeat</keyword>
<dbReference type="AlphaFoldDB" id="A0A0R3TB54"/>
<accession>A0A0R3TB54</accession>
<dbReference type="SUPFAM" id="SSF52058">
    <property type="entry name" value="L domain-like"/>
    <property type="match status" value="1"/>
</dbReference>
<dbReference type="Gene3D" id="3.80.10.10">
    <property type="entry name" value="Ribonuclease Inhibitor"/>
    <property type="match status" value="1"/>
</dbReference>